<dbReference type="InterPro" id="IPR016162">
    <property type="entry name" value="Ald_DH_N"/>
</dbReference>
<keyword evidence="9" id="KW-1185">Reference proteome</keyword>
<evidence type="ECO:0000256" key="2">
    <source>
        <dbReference type="ARBA" id="ARBA00023002"/>
    </source>
</evidence>
<dbReference type="EMBL" id="FJUY01000001">
    <property type="protein sequence ID" value="CZT15426.1"/>
    <property type="molecule type" value="Genomic_DNA"/>
</dbReference>
<evidence type="ECO:0000313" key="8">
    <source>
        <dbReference type="EMBL" id="CZT15426.1"/>
    </source>
</evidence>
<dbReference type="Proteomes" id="UP000225277">
    <property type="component" value="Unassembled WGS sequence"/>
</dbReference>
<dbReference type="Pfam" id="PF00171">
    <property type="entry name" value="Aldedh"/>
    <property type="match status" value="1"/>
</dbReference>
<dbReference type="AlphaFoldDB" id="A0A2D3UWI2"/>
<name>A0A2D3UWI2_9PEZI</name>
<evidence type="ECO:0000256" key="1">
    <source>
        <dbReference type="ARBA" id="ARBA00009986"/>
    </source>
</evidence>
<dbReference type="Gene3D" id="3.40.309.10">
    <property type="entry name" value="Aldehyde Dehydrogenase, Chain A, domain 2"/>
    <property type="match status" value="1"/>
</dbReference>
<comment type="catalytic activity">
    <reaction evidence="4">
        <text>an aldehyde + NAD(+) + H2O = a carboxylate + NADH + 2 H(+)</text>
        <dbReference type="Rhea" id="RHEA:16185"/>
        <dbReference type="ChEBI" id="CHEBI:15377"/>
        <dbReference type="ChEBI" id="CHEBI:15378"/>
        <dbReference type="ChEBI" id="CHEBI:17478"/>
        <dbReference type="ChEBI" id="CHEBI:29067"/>
        <dbReference type="ChEBI" id="CHEBI:57540"/>
        <dbReference type="ChEBI" id="CHEBI:57945"/>
        <dbReference type="EC" id="1.2.1.3"/>
    </reaction>
</comment>
<accession>A0A2D3UWI2</accession>
<keyword evidence="2 6" id="KW-0560">Oxidoreductase</keyword>
<feature type="active site" evidence="5">
    <location>
        <position position="14"/>
    </location>
</feature>
<dbReference type="SUPFAM" id="SSF53720">
    <property type="entry name" value="ALDH-like"/>
    <property type="match status" value="1"/>
</dbReference>
<organism evidence="8 9">
    <name type="scientific">Ramularia collo-cygni</name>
    <dbReference type="NCBI Taxonomy" id="112498"/>
    <lineage>
        <taxon>Eukaryota</taxon>
        <taxon>Fungi</taxon>
        <taxon>Dikarya</taxon>
        <taxon>Ascomycota</taxon>
        <taxon>Pezizomycotina</taxon>
        <taxon>Dothideomycetes</taxon>
        <taxon>Dothideomycetidae</taxon>
        <taxon>Mycosphaerellales</taxon>
        <taxon>Mycosphaerellaceae</taxon>
        <taxon>Ramularia</taxon>
    </lineage>
</organism>
<dbReference type="PROSITE" id="PS00687">
    <property type="entry name" value="ALDEHYDE_DEHYDR_GLU"/>
    <property type="match status" value="1"/>
</dbReference>
<dbReference type="EC" id="1.2.1.3" evidence="3"/>
<dbReference type="InterPro" id="IPR015590">
    <property type="entry name" value="Aldehyde_DH_dom"/>
</dbReference>
<evidence type="ECO:0000313" key="9">
    <source>
        <dbReference type="Proteomes" id="UP000225277"/>
    </source>
</evidence>
<dbReference type="InterPro" id="IPR016163">
    <property type="entry name" value="Ald_DH_C"/>
</dbReference>
<sequence length="58" mass="6125">MASASKSLKRVTLELGGMDPAIVCPSADMEAIIPQIATIAFLNSGQLCLAIKRIYLCS</sequence>
<dbReference type="OrthoDB" id="310895at2759"/>
<feature type="domain" description="Aldehyde dehydrogenase" evidence="7">
    <location>
        <begin position="2"/>
        <end position="56"/>
    </location>
</feature>
<dbReference type="Gene3D" id="3.40.605.10">
    <property type="entry name" value="Aldehyde Dehydrogenase, Chain A, domain 1"/>
    <property type="match status" value="1"/>
</dbReference>
<evidence type="ECO:0000256" key="4">
    <source>
        <dbReference type="ARBA" id="ARBA00049194"/>
    </source>
</evidence>
<dbReference type="GeneID" id="35606744"/>
<dbReference type="InterPro" id="IPR016161">
    <property type="entry name" value="Ald_DH/histidinol_DH"/>
</dbReference>
<comment type="similarity">
    <text evidence="1 6">Belongs to the aldehyde dehydrogenase family.</text>
</comment>
<proteinExistence type="inferred from homology"/>
<evidence type="ECO:0000259" key="7">
    <source>
        <dbReference type="Pfam" id="PF00171"/>
    </source>
</evidence>
<evidence type="ECO:0000256" key="3">
    <source>
        <dbReference type="ARBA" id="ARBA00024226"/>
    </source>
</evidence>
<reference evidence="8 9" key="1">
    <citation type="submission" date="2016-03" db="EMBL/GenBank/DDBJ databases">
        <authorList>
            <person name="Ploux O."/>
        </authorList>
    </citation>
    <scope>NUCLEOTIDE SEQUENCE [LARGE SCALE GENOMIC DNA]</scope>
    <source>
        <strain evidence="8 9">URUG2</strain>
    </source>
</reference>
<evidence type="ECO:0000256" key="6">
    <source>
        <dbReference type="RuleBase" id="RU003345"/>
    </source>
</evidence>
<dbReference type="GO" id="GO:0004029">
    <property type="term" value="F:aldehyde dehydrogenase (NAD+) activity"/>
    <property type="evidence" value="ECO:0007669"/>
    <property type="project" value="UniProtKB-EC"/>
</dbReference>
<dbReference type="InterPro" id="IPR029510">
    <property type="entry name" value="Ald_DH_CS_GLU"/>
</dbReference>
<evidence type="ECO:0000256" key="5">
    <source>
        <dbReference type="PROSITE-ProRule" id="PRU10007"/>
    </source>
</evidence>
<dbReference type="STRING" id="112498.A0A2D3UWI2"/>
<protein>
    <recommendedName>
        <fullName evidence="3">aldehyde dehydrogenase (NAD(+))</fullName>
        <ecNumber evidence="3">1.2.1.3</ecNumber>
    </recommendedName>
</protein>
<dbReference type="RefSeq" id="XP_023622322.1">
    <property type="nucleotide sequence ID" value="XM_023766554.1"/>
</dbReference>
<gene>
    <name evidence="8" type="ORF">RCC_12190</name>
</gene>
<dbReference type="PANTHER" id="PTHR11699">
    <property type="entry name" value="ALDEHYDE DEHYDROGENASE-RELATED"/>
    <property type="match status" value="1"/>
</dbReference>